<accession>W6ZGR6</accession>
<dbReference type="HOGENOM" id="CLU_1677536_0_0_1"/>
<evidence type="ECO:0000313" key="2">
    <source>
        <dbReference type="Proteomes" id="UP000054032"/>
    </source>
</evidence>
<gene>
    <name evidence="1" type="ORF">COCMIDRAFT_21451</name>
</gene>
<reference evidence="1 2" key="1">
    <citation type="journal article" date="2013" name="PLoS Genet.">
        <title>Comparative genome structure, secondary metabolite, and effector coding capacity across Cochliobolus pathogens.</title>
        <authorList>
            <person name="Condon B.J."/>
            <person name="Leng Y."/>
            <person name="Wu D."/>
            <person name="Bushley K.E."/>
            <person name="Ohm R.A."/>
            <person name="Otillar R."/>
            <person name="Martin J."/>
            <person name="Schackwitz W."/>
            <person name="Grimwood J."/>
            <person name="MohdZainudin N."/>
            <person name="Xue C."/>
            <person name="Wang R."/>
            <person name="Manning V.A."/>
            <person name="Dhillon B."/>
            <person name="Tu Z.J."/>
            <person name="Steffenson B.J."/>
            <person name="Salamov A."/>
            <person name="Sun H."/>
            <person name="Lowry S."/>
            <person name="LaButti K."/>
            <person name="Han J."/>
            <person name="Copeland A."/>
            <person name="Lindquist E."/>
            <person name="Barry K."/>
            <person name="Schmutz J."/>
            <person name="Baker S.E."/>
            <person name="Ciuffetti L.M."/>
            <person name="Grigoriev I.V."/>
            <person name="Zhong S."/>
            <person name="Turgeon B.G."/>
        </authorList>
    </citation>
    <scope>NUCLEOTIDE SEQUENCE [LARGE SCALE GENOMIC DNA]</scope>
    <source>
        <strain evidence="1 2">ATCC 44560</strain>
    </source>
</reference>
<dbReference type="RefSeq" id="XP_007682321.1">
    <property type="nucleotide sequence ID" value="XM_007684131.1"/>
</dbReference>
<proteinExistence type="predicted"/>
<evidence type="ECO:0000313" key="1">
    <source>
        <dbReference type="EMBL" id="EUC51052.1"/>
    </source>
</evidence>
<dbReference type="GeneID" id="19120064"/>
<keyword evidence="2" id="KW-1185">Reference proteome</keyword>
<organism evidence="1 2">
    <name type="scientific">Bipolaris oryzae ATCC 44560</name>
    <dbReference type="NCBI Taxonomy" id="930090"/>
    <lineage>
        <taxon>Eukaryota</taxon>
        <taxon>Fungi</taxon>
        <taxon>Dikarya</taxon>
        <taxon>Ascomycota</taxon>
        <taxon>Pezizomycotina</taxon>
        <taxon>Dothideomycetes</taxon>
        <taxon>Pleosporomycetidae</taxon>
        <taxon>Pleosporales</taxon>
        <taxon>Pleosporineae</taxon>
        <taxon>Pleosporaceae</taxon>
        <taxon>Bipolaris</taxon>
    </lineage>
</organism>
<protein>
    <submittedName>
        <fullName evidence="1">Uncharacterized protein</fullName>
    </submittedName>
</protein>
<name>W6ZGR6_COCMI</name>
<sequence>MADFACLDLLAGYGPWAMGHGLCRMWARRDRQRAVSREKANMARSQGRVVEVLGAVNRSASANHRVWACCGCYCYYCTQVATHQPTSPPTRQPAAGQVWMREGWEGRGPWHGNTLVGKAEDRDEWVPQAVCARQLIRASWNHPPGGLGGRVQGARMQ</sequence>
<dbReference type="KEGG" id="bor:COCMIDRAFT_21451"/>
<dbReference type="Proteomes" id="UP000054032">
    <property type="component" value="Unassembled WGS sequence"/>
</dbReference>
<dbReference type="OrthoDB" id="10624716at2759"/>
<dbReference type="AlphaFoldDB" id="W6ZGR6"/>
<dbReference type="EMBL" id="KI963919">
    <property type="protein sequence ID" value="EUC51052.1"/>
    <property type="molecule type" value="Genomic_DNA"/>
</dbReference>